<comment type="cofactor">
    <cofactor evidence="1">
        <name>a divalent metal cation</name>
        <dbReference type="ChEBI" id="CHEBI:60240"/>
    </cofactor>
</comment>
<dbReference type="Pfam" id="PF13613">
    <property type="entry name" value="HTH_Tnp_4"/>
    <property type="match status" value="1"/>
</dbReference>
<keyword evidence="4" id="KW-0812">Transmembrane</keyword>
<dbReference type="GO" id="GO:0046872">
    <property type="term" value="F:metal ion binding"/>
    <property type="evidence" value="ECO:0007669"/>
    <property type="project" value="UniProtKB-KW"/>
</dbReference>
<feature type="compositionally biased region" description="Acidic residues" evidence="3">
    <location>
        <begin position="617"/>
        <end position="646"/>
    </location>
</feature>
<evidence type="ECO:0000256" key="2">
    <source>
        <dbReference type="ARBA" id="ARBA00022723"/>
    </source>
</evidence>
<feature type="region of interest" description="Disordered" evidence="3">
    <location>
        <begin position="614"/>
        <end position="646"/>
    </location>
</feature>
<name>A0A8S2GK53_9BILA</name>
<proteinExistence type="predicted"/>
<feature type="transmembrane region" description="Helical" evidence="4">
    <location>
        <begin position="306"/>
        <end position="332"/>
    </location>
</feature>
<evidence type="ECO:0000256" key="1">
    <source>
        <dbReference type="ARBA" id="ARBA00001968"/>
    </source>
</evidence>
<evidence type="ECO:0000313" key="6">
    <source>
        <dbReference type="EMBL" id="CAF0749628.1"/>
    </source>
</evidence>
<protein>
    <recommendedName>
        <fullName evidence="5">Tesmin/TSO1-like CXC domain-containing protein</fullName>
    </recommendedName>
</protein>
<dbReference type="InterPro" id="IPR027806">
    <property type="entry name" value="HARBI1_dom"/>
</dbReference>
<dbReference type="InterPro" id="IPR033467">
    <property type="entry name" value="Tesmin/TSO1-like_CXC"/>
</dbReference>
<reference evidence="7" key="1">
    <citation type="submission" date="2021-02" db="EMBL/GenBank/DDBJ databases">
        <authorList>
            <person name="Nowell W R."/>
        </authorList>
    </citation>
    <scope>NUCLEOTIDE SEQUENCE</scope>
</reference>
<evidence type="ECO:0000313" key="8">
    <source>
        <dbReference type="Proteomes" id="UP000682733"/>
    </source>
</evidence>
<dbReference type="Pfam" id="PF13359">
    <property type="entry name" value="DDE_Tnp_4"/>
    <property type="match status" value="1"/>
</dbReference>
<dbReference type="InterPro" id="IPR027805">
    <property type="entry name" value="Transposase_HTH_dom"/>
</dbReference>
<feature type="domain" description="Tesmin/TSO1-like CXC" evidence="5">
    <location>
        <begin position="542"/>
        <end position="582"/>
    </location>
</feature>
<dbReference type="EMBL" id="CAJOBA010000386">
    <property type="protein sequence ID" value="CAF3528074.1"/>
    <property type="molecule type" value="Genomic_DNA"/>
</dbReference>
<dbReference type="AlphaFoldDB" id="A0A8S2GK53"/>
<evidence type="ECO:0000313" key="7">
    <source>
        <dbReference type="EMBL" id="CAF3528074.1"/>
    </source>
</evidence>
<dbReference type="Proteomes" id="UP000682733">
    <property type="component" value="Unassembled WGS sequence"/>
</dbReference>
<keyword evidence="2" id="KW-0479">Metal-binding</keyword>
<evidence type="ECO:0000256" key="3">
    <source>
        <dbReference type="SAM" id="MobiDB-lite"/>
    </source>
</evidence>
<dbReference type="SMART" id="SM01114">
    <property type="entry name" value="CXC"/>
    <property type="match status" value="1"/>
</dbReference>
<dbReference type="Proteomes" id="UP000677228">
    <property type="component" value="Unassembled WGS sequence"/>
</dbReference>
<accession>A0A8S2GK53</accession>
<keyword evidence="4" id="KW-0472">Membrane</keyword>
<evidence type="ECO:0000256" key="4">
    <source>
        <dbReference type="SAM" id="Phobius"/>
    </source>
</evidence>
<gene>
    <name evidence="6" type="ORF">OVA965_LOCUS1931</name>
    <name evidence="7" type="ORF">TMI583_LOCUS1931</name>
</gene>
<keyword evidence="4" id="KW-1133">Transmembrane helix</keyword>
<sequence>MSFTNAAIAQANSLIAVHQIPRYRQCFRLNKFGIVRDVYSRIIDRGDQFICLTGLTPQSFEILYQKFCVRAMDKLNMTKQKRHARLINKNLLFLLLFWLRHYPTTQSLSAQFNIHPRKIQRLIRQFIPVLSSTFGSINWPSLSELRNKTIYDPVLGNICGYIDGTRHRIQRPAQLCPVPQGTWLLGDRGFANKPPVLTPFKSNELRRVGLTEQQRLAYNNRLASYRIGIEHVTRDIKLYKVMADPQLITAQCSKQDEQAPYSTVIVTLQLTQTKHDQDKPVPTGKPVIGISVGTGTKLRTLGGLPLRILCCLGLLGLIFAGVIVIALVPLYLQRRDINSRQRESGIIQIIYNLPAPFGPLNVDGQVPQSRYEVLQNILQRQLDNAASDSRAQKTQVEVVNVVVRQPKNIGKTPVLQLHDVLVFTSGTELHCFHSTINLSSTSLVNPLPSNALDELRKIQTMNFLRSSLSTSILDSLVPTSDAFAYHCKRVLRAMKALQSYIWCQATKNNIDYPPLEGNGFTRDVEDKLIVEWKQCSSMPDVKNSTSCSCKTGCITKRCKCRKENMKCTLICKCANCLNNVNCDNGHMATTTTTIELVSSKTAVQITGLDFDVLQSDEQNEKDEDDDSSVESDVSYEVDYDFDDDDGTENLTDLEHLNTATTQSVEYPYTQLFADGFL</sequence>
<organism evidence="7 8">
    <name type="scientific">Didymodactylos carnosus</name>
    <dbReference type="NCBI Taxonomy" id="1234261"/>
    <lineage>
        <taxon>Eukaryota</taxon>
        <taxon>Metazoa</taxon>
        <taxon>Spiralia</taxon>
        <taxon>Gnathifera</taxon>
        <taxon>Rotifera</taxon>
        <taxon>Eurotatoria</taxon>
        <taxon>Bdelloidea</taxon>
        <taxon>Philodinida</taxon>
        <taxon>Philodinidae</taxon>
        <taxon>Didymodactylos</taxon>
    </lineage>
</organism>
<comment type="caution">
    <text evidence="7">The sequence shown here is derived from an EMBL/GenBank/DDBJ whole genome shotgun (WGS) entry which is preliminary data.</text>
</comment>
<dbReference type="EMBL" id="CAJNOK010000386">
    <property type="protein sequence ID" value="CAF0749628.1"/>
    <property type="molecule type" value="Genomic_DNA"/>
</dbReference>
<evidence type="ECO:0000259" key="5">
    <source>
        <dbReference type="SMART" id="SM01114"/>
    </source>
</evidence>